<sequence length="296" mass="33040">MTTTTSLTPFTMTKGFILGLFEGDGSLFISISRKTSNVTGYQVRLSFKITLHEKDVAVLHAVRDFLGVGTVEVDHYSTTGTVYRYVVWNGKDIFRVIGPLLQSQPMVLAKRQNDVVLYLKALDIMSQGLHTTPDGLEEMRRLNAGLSGKMNKDDKMLLEPTNTPITNEWFQGFTMAEGSFYSIVTNSSTSALGVRIIVAFDISQELCEYEAVLRFQEFLGCGTVVNKSRHPSLRVQSRAALINSVFPFFDQYPLLGSKANRLALLKDIVTIMEDNKPLTQANITQISELIALMKLH</sequence>
<dbReference type="RefSeq" id="YP_009443011.1">
    <property type="nucleotide sequence ID" value="NC_036340.1"/>
</dbReference>
<dbReference type="GO" id="GO:0004519">
    <property type="term" value="F:endonuclease activity"/>
    <property type="evidence" value="ECO:0007669"/>
    <property type="project" value="UniProtKB-KW"/>
</dbReference>
<evidence type="ECO:0000259" key="2">
    <source>
        <dbReference type="Pfam" id="PF00961"/>
    </source>
</evidence>
<dbReference type="PANTHER" id="PTHR36181:SF4">
    <property type="entry name" value="LAGLIDADG ENDONUCLEASE"/>
    <property type="match status" value="1"/>
</dbReference>
<name>A0A2D2LYR6_RHOMI</name>
<keyword evidence="3" id="KW-0378">Hydrolase</keyword>
<comment type="function">
    <text evidence="1">Mitochondrial DNA endonuclease involved in intron homing.</text>
</comment>
<dbReference type="Gene3D" id="3.10.28.10">
    <property type="entry name" value="Homing endonucleases"/>
    <property type="match status" value="2"/>
</dbReference>
<accession>A0A2D2LYR6</accession>
<dbReference type="GeneID" id="35092678"/>
<dbReference type="InterPro" id="IPR051289">
    <property type="entry name" value="LAGLIDADG_Endonuclease"/>
</dbReference>
<evidence type="ECO:0000313" key="3">
    <source>
        <dbReference type="EMBL" id="ATR80211.1"/>
    </source>
</evidence>
<feature type="domain" description="Homing endonuclease LAGLIDADG" evidence="2">
    <location>
        <begin position="171"/>
        <end position="268"/>
    </location>
</feature>
<keyword evidence="3" id="KW-0255">Endonuclease</keyword>
<keyword evidence="3" id="KW-0540">Nuclease</keyword>
<dbReference type="EMBL" id="MF694646">
    <property type="protein sequence ID" value="ATR80211.1"/>
    <property type="molecule type" value="Genomic_DNA"/>
</dbReference>
<proteinExistence type="predicted"/>
<organism evidence="3">
    <name type="scientific">Rhodotorula mucilaginosa</name>
    <name type="common">Yeast</name>
    <name type="synonym">Rhodotorula rubra</name>
    <dbReference type="NCBI Taxonomy" id="5537"/>
    <lineage>
        <taxon>Eukaryota</taxon>
        <taxon>Fungi</taxon>
        <taxon>Dikarya</taxon>
        <taxon>Basidiomycota</taxon>
        <taxon>Pucciniomycotina</taxon>
        <taxon>Microbotryomycetes</taxon>
        <taxon>Sporidiobolales</taxon>
        <taxon>Sporidiobolaceae</taxon>
        <taxon>Rhodotorula</taxon>
    </lineage>
</organism>
<evidence type="ECO:0000256" key="1">
    <source>
        <dbReference type="ARBA" id="ARBA00002670"/>
    </source>
</evidence>
<dbReference type="Pfam" id="PF00961">
    <property type="entry name" value="LAGLIDADG_1"/>
    <property type="match status" value="2"/>
</dbReference>
<dbReference type="SUPFAM" id="SSF55608">
    <property type="entry name" value="Homing endonucleases"/>
    <property type="match status" value="2"/>
</dbReference>
<protein>
    <submittedName>
        <fullName evidence="3">Putative LAGLIDADG endonuclease</fullName>
    </submittedName>
</protein>
<gene>
    <name evidence="3" type="primary">orf296</name>
</gene>
<dbReference type="AlphaFoldDB" id="A0A2D2LYR6"/>
<reference evidence="3" key="1">
    <citation type="journal article" date="2017" name="PeerJ">
        <title>Whole genome sequencing of Rhodotorula mucilaginosa isolated from the chewing stick (Distemonanthus benthamianus): insights into Rhodotorula phylogeny, mitogenome dynamics and carotenoid biosynthesis.</title>
        <authorList>
            <person name="Gan H.M."/>
            <person name="Thomas B.N."/>
            <person name="Cavanaugh N.T."/>
            <person name="Morales G.H."/>
            <person name="Mayers A.N."/>
            <person name="Savka M.A."/>
            <person name="Hudson A.O."/>
        </authorList>
    </citation>
    <scope>NUCLEOTIDE SEQUENCE</scope>
    <source>
        <strain evidence="3">RIT389</strain>
    </source>
</reference>
<dbReference type="GO" id="GO:0005739">
    <property type="term" value="C:mitochondrion"/>
    <property type="evidence" value="ECO:0007669"/>
    <property type="project" value="UniProtKB-ARBA"/>
</dbReference>
<feature type="domain" description="Homing endonuclease LAGLIDADG" evidence="2">
    <location>
        <begin position="17"/>
        <end position="119"/>
    </location>
</feature>
<dbReference type="InterPro" id="IPR004860">
    <property type="entry name" value="LAGLIDADG_dom"/>
</dbReference>
<geneLocation type="mitochondrion" evidence="3"/>
<keyword evidence="3" id="KW-0496">Mitochondrion</keyword>
<dbReference type="InterPro" id="IPR027434">
    <property type="entry name" value="Homing_endonucl"/>
</dbReference>
<dbReference type="PANTHER" id="PTHR36181">
    <property type="entry name" value="INTRON-ENCODED ENDONUCLEASE AI3-RELATED"/>
    <property type="match status" value="1"/>
</dbReference>